<dbReference type="PANTHER" id="PTHR36440:SF1">
    <property type="entry name" value="PUTATIVE (AFU_ORTHOLOGUE AFUA_8G07350)-RELATED"/>
    <property type="match status" value="1"/>
</dbReference>
<dbReference type="PANTHER" id="PTHR36440">
    <property type="entry name" value="PUTATIVE (AFU_ORTHOLOGUE AFUA_8G07350)-RELATED"/>
    <property type="match status" value="1"/>
</dbReference>
<evidence type="ECO:0000313" key="3">
    <source>
        <dbReference type="EMBL" id="MFD1872802.1"/>
    </source>
</evidence>
<feature type="signal peptide" evidence="1">
    <location>
        <begin position="1"/>
        <end position="24"/>
    </location>
</feature>
<dbReference type="InterPro" id="IPR014710">
    <property type="entry name" value="RmlC-like_jellyroll"/>
</dbReference>
<feature type="domain" description="Cupin type-2" evidence="2">
    <location>
        <begin position="84"/>
        <end position="133"/>
    </location>
</feature>
<dbReference type="InterPro" id="IPR053146">
    <property type="entry name" value="QDO-like"/>
</dbReference>
<accession>A0ABW4QTP6</accession>
<proteinExistence type="predicted"/>
<keyword evidence="4" id="KW-1185">Reference proteome</keyword>
<dbReference type="Gene3D" id="2.60.120.10">
    <property type="entry name" value="Jelly Rolls"/>
    <property type="match status" value="1"/>
</dbReference>
<name>A0ABW4QTP6_9BACT</name>
<dbReference type="InterPro" id="IPR013096">
    <property type="entry name" value="Cupin_2"/>
</dbReference>
<reference evidence="4" key="1">
    <citation type="journal article" date="2019" name="Int. J. Syst. Evol. Microbiol.">
        <title>The Global Catalogue of Microorganisms (GCM) 10K type strain sequencing project: providing services to taxonomists for standard genome sequencing and annotation.</title>
        <authorList>
            <consortium name="The Broad Institute Genomics Platform"/>
            <consortium name="The Broad Institute Genome Sequencing Center for Infectious Disease"/>
            <person name="Wu L."/>
            <person name="Ma J."/>
        </authorList>
    </citation>
    <scope>NUCLEOTIDE SEQUENCE [LARGE SCALE GENOMIC DNA]</scope>
    <source>
        <strain evidence="4">CGMCC 1.15795</strain>
    </source>
</reference>
<sequence>MQRRRFVTATAVATALGAAHLVQAAPPATGRATRLFVVKAGASRFGERTPFRGVNPNDLKVSGRDTGGALAVFEYVGTQRVGPSLHVHFEQDELFYVVEGEYLFRVGDEEFTARPGDTVFGPRNVPHAWLQLTDTGKIVYQVQPAGTLEQFFSAVSRLQGPPTAAAMQQLHQAHGMKVVGPPLALKEPALR</sequence>
<dbReference type="EMBL" id="JBHUFD010000003">
    <property type="protein sequence ID" value="MFD1872802.1"/>
    <property type="molecule type" value="Genomic_DNA"/>
</dbReference>
<keyword evidence="1" id="KW-0732">Signal</keyword>
<organism evidence="3 4">
    <name type="scientific">Hymenobacter bucti</name>
    <dbReference type="NCBI Taxonomy" id="1844114"/>
    <lineage>
        <taxon>Bacteria</taxon>
        <taxon>Pseudomonadati</taxon>
        <taxon>Bacteroidota</taxon>
        <taxon>Cytophagia</taxon>
        <taxon>Cytophagales</taxon>
        <taxon>Hymenobacteraceae</taxon>
        <taxon>Hymenobacter</taxon>
    </lineage>
</organism>
<protein>
    <submittedName>
        <fullName evidence="3">Cupin domain-containing protein</fullName>
    </submittedName>
</protein>
<dbReference type="Pfam" id="PF07883">
    <property type="entry name" value="Cupin_2"/>
    <property type="match status" value="1"/>
</dbReference>
<feature type="chain" id="PRO_5045811838" evidence="1">
    <location>
        <begin position="25"/>
        <end position="191"/>
    </location>
</feature>
<evidence type="ECO:0000313" key="4">
    <source>
        <dbReference type="Proteomes" id="UP001597197"/>
    </source>
</evidence>
<dbReference type="Proteomes" id="UP001597197">
    <property type="component" value="Unassembled WGS sequence"/>
</dbReference>
<dbReference type="InterPro" id="IPR011051">
    <property type="entry name" value="RmlC_Cupin_sf"/>
</dbReference>
<evidence type="ECO:0000259" key="2">
    <source>
        <dbReference type="Pfam" id="PF07883"/>
    </source>
</evidence>
<gene>
    <name evidence="3" type="ORF">ACFSDX_10205</name>
</gene>
<evidence type="ECO:0000256" key="1">
    <source>
        <dbReference type="SAM" id="SignalP"/>
    </source>
</evidence>
<comment type="caution">
    <text evidence="3">The sequence shown here is derived from an EMBL/GenBank/DDBJ whole genome shotgun (WGS) entry which is preliminary data.</text>
</comment>
<dbReference type="SUPFAM" id="SSF51182">
    <property type="entry name" value="RmlC-like cupins"/>
    <property type="match status" value="1"/>
</dbReference>
<dbReference type="RefSeq" id="WP_382313266.1">
    <property type="nucleotide sequence ID" value="NZ_JBHUFD010000003.1"/>
</dbReference>